<reference evidence="3" key="1">
    <citation type="journal article" date="2014" name="Int. J. Syst. Evol. Microbiol.">
        <title>Complete genome sequence of Corynebacterium casei LMG S-19264T (=DSM 44701T), isolated from a smear-ripened cheese.</title>
        <authorList>
            <consortium name="US DOE Joint Genome Institute (JGI-PGF)"/>
            <person name="Walter F."/>
            <person name="Albersmeier A."/>
            <person name="Kalinowski J."/>
            <person name="Ruckert C."/>
        </authorList>
    </citation>
    <scope>NUCLEOTIDE SEQUENCE</scope>
    <source>
        <strain evidence="3">KCTC 42249</strain>
    </source>
</reference>
<dbReference type="RefSeq" id="WP_189502615.1">
    <property type="nucleotide sequence ID" value="NZ_BMZQ01000001.1"/>
</dbReference>
<protein>
    <submittedName>
        <fullName evidence="3">Hydratase</fullName>
    </submittedName>
</protein>
<evidence type="ECO:0000313" key="3">
    <source>
        <dbReference type="EMBL" id="GHD10652.1"/>
    </source>
</evidence>
<dbReference type="Pfam" id="PF01557">
    <property type="entry name" value="FAA_hydrolase"/>
    <property type="match status" value="1"/>
</dbReference>
<keyword evidence="1" id="KW-0456">Lyase</keyword>
<sequence length="259" mass="27354">MNKAADNLARRITTDIRERKPFQLSGLADLDLQQAYAVQDAVVDQLASGPARRAIGGYKLAFNKQASFEYYGITEPCSAPVFADRIVPSGSSVRLDAYGELVIEPEIAAVLGEDLPGSGVTLEQAQRAISHYTTAFELLDVRGAFALDPSAAEAVAQGVYNVGAVLGETRIEPGEVDVATLPVLLVLDSAERMEARGVAPQHPAEAVCWLANHLGARGYRLKAGMIVLCGTHLPAQTIRQAGLIQLAMGSLGSVGLTAT</sequence>
<reference evidence="3" key="2">
    <citation type="submission" date="2020-09" db="EMBL/GenBank/DDBJ databases">
        <authorList>
            <person name="Sun Q."/>
            <person name="Kim S."/>
        </authorList>
    </citation>
    <scope>NUCLEOTIDE SEQUENCE</scope>
    <source>
        <strain evidence="3">KCTC 42249</strain>
    </source>
</reference>
<dbReference type="InterPro" id="IPR050772">
    <property type="entry name" value="Hydratase-Decarb/MhpD_sf"/>
</dbReference>
<dbReference type="PANTHER" id="PTHR30143">
    <property type="entry name" value="ACID HYDRATASE"/>
    <property type="match status" value="1"/>
</dbReference>
<organism evidence="3 4">
    <name type="scientific">Tianweitania populi</name>
    <dbReference type="NCBI Taxonomy" id="1607949"/>
    <lineage>
        <taxon>Bacteria</taxon>
        <taxon>Pseudomonadati</taxon>
        <taxon>Pseudomonadota</taxon>
        <taxon>Alphaproteobacteria</taxon>
        <taxon>Hyphomicrobiales</taxon>
        <taxon>Phyllobacteriaceae</taxon>
        <taxon>Tianweitania</taxon>
    </lineage>
</organism>
<comment type="caution">
    <text evidence="3">The sequence shown here is derived from an EMBL/GenBank/DDBJ whole genome shotgun (WGS) entry which is preliminary data.</text>
</comment>
<dbReference type="SUPFAM" id="SSF56529">
    <property type="entry name" value="FAH"/>
    <property type="match status" value="1"/>
</dbReference>
<dbReference type="EMBL" id="BMZQ01000001">
    <property type="protein sequence ID" value="GHD10652.1"/>
    <property type="molecule type" value="Genomic_DNA"/>
</dbReference>
<dbReference type="InterPro" id="IPR011234">
    <property type="entry name" value="Fumarylacetoacetase-like_C"/>
</dbReference>
<evidence type="ECO:0000313" key="4">
    <source>
        <dbReference type="Proteomes" id="UP000630142"/>
    </source>
</evidence>
<dbReference type="AlphaFoldDB" id="A0A8J3DPY2"/>
<evidence type="ECO:0000259" key="2">
    <source>
        <dbReference type="Pfam" id="PF01557"/>
    </source>
</evidence>
<proteinExistence type="predicted"/>
<dbReference type="PANTHER" id="PTHR30143:SF0">
    <property type="entry name" value="2-KETO-4-PENTENOATE HYDRATASE"/>
    <property type="match status" value="1"/>
</dbReference>
<keyword evidence="4" id="KW-1185">Reference proteome</keyword>
<dbReference type="Gene3D" id="3.90.850.10">
    <property type="entry name" value="Fumarylacetoacetase-like, C-terminal domain"/>
    <property type="match status" value="1"/>
</dbReference>
<dbReference type="InterPro" id="IPR036663">
    <property type="entry name" value="Fumarylacetoacetase_C_sf"/>
</dbReference>
<name>A0A8J3DPY2_9HYPH</name>
<evidence type="ECO:0000256" key="1">
    <source>
        <dbReference type="ARBA" id="ARBA00023239"/>
    </source>
</evidence>
<feature type="domain" description="Fumarylacetoacetase-like C-terminal" evidence="2">
    <location>
        <begin position="85"/>
        <end position="253"/>
    </location>
</feature>
<accession>A0A8J3DPY2</accession>
<dbReference type="GO" id="GO:0008684">
    <property type="term" value="F:2-oxopent-4-enoate hydratase activity"/>
    <property type="evidence" value="ECO:0007669"/>
    <property type="project" value="TreeGrafter"/>
</dbReference>
<gene>
    <name evidence="3" type="ORF">GCM10016234_12760</name>
</gene>
<dbReference type="GO" id="GO:0005737">
    <property type="term" value="C:cytoplasm"/>
    <property type="evidence" value="ECO:0007669"/>
    <property type="project" value="TreeGrafter"/>
</dbReference>
<dbReference type="Proteomes" id="UP000630142">
    <property type="component" value="Unassembled WGS sequence"/>
</dbReference>